<name>A0A285PSW4_9FIRM</name>
<evidence type="ECO:0000313" key="10">
    <source>
        <dbReference type="Proteomes" id="UP000217549"/>
    </source>
</evidence>
<dbReference type="PROSITE" id="PS51898">
    <property type="entry name" value="TYR_RECOMBINASE"/>
    <property type="match status" value="1"/>
</dbReference>
<dbReference type="InterPro" id="IPR004107">
    <property type="entry name" value="Integrase_SAM-like_N"/>
</dbReference>
<dbReference type="RefSeq" id="WP_005343052.1">
    <property type="nucleotide sequence ID" value="NZ_LT907978.1"/>
</dbReference>
<organism evidence="9 10">
    <name type="scientific">Anaerobutyricum hallii</name>
    <dbReference type="NCBI Taxonomy" id="39488"/>
    <lineage>
        <taxon>Bacteria</taxon>
        <taxon>Bacillati</taxon>
        <taxon>Bacillota</taxon>
        <taxon>Clostridia</taxon>
        <taxon>Lachnospirales</taxon>
        <taxon>Lachnospiraceae</taxon>
        <taxon>Anaerobutyricum</taxon>
    </lineage>
</organism>
<dbReference type="InterPro" id="IPR002104">
    <property type="entry name" value="Integrase_catalytic"/>
</dbReference>
<evidence type="ECO:0000256" key="1">
    <source>
        <dbReference type="ARBA" id="ARBA00003283"/>
    </source>
</evidence>
<dbReference type="GO" id="GO:0003677">
    <property type="term" value="F:DNA binding"/>
    <property type="evidence" value="ECO:0007669"/>
    <property type="project" value="UniProtKB-UniRule"/>
</dbReference>
<evidence type="ECO:0000256" key="3">
    <source>
        <dbReference type="ARBA" id="ARBA00022908"/>
    </source>
</evidence>
<sequence length="283" mass="32639">MYESYINKIEDVGKLRNLKPKTITLYQKNVSRFLNYIQKNPEELTCEDARNYLLHLQGKGDKASTLNNNNGSLVFFYKRVLGKLWDDNLVPRAINDYAVPEVLSFHDVEKLLNATEDLKYKAIFAIMYSSGLRISEVLHLHYEDISRKNMQIYIRDSKTHTARYALLSKRALDILTEYWFTCGRPTGILFPNKWTGEYLTTSGPRLVFKKSLKIAGLPHSIRMHSLRHSYATHLLEDGVDIRYIQTLLGHRSPKSTEIYLHVSNKALLGVQSPFDKRAGEING</sequence>
<dbReference type="PANTHER" id="PTHR30349">
    <property type="entry name" value="PHAGE INTEGRASE-RELATED"/>
    <property type="match status" value="1"/>
</dbReference>
<dbReference type="Pfam" id="PF13495">
    <property type="entry name" value="Phage_int_SAM_4"/>
    <property type="match status" value="1"/>
</dbReference>
<dbReference type="Proteomes" id="UP000217549">
    <property type="component" value="Chromosome I"/>
</dbReference>
<feature type="domain" description="Core-binding (CB)" evidence="8">
    <location>
        <begin position="1"/>
        <end position="81"/>
    </location>
</feature>
<evidence type="ECO:0000256" key="5">
    <source>
        <dbReference type="ARBA" id="ARBA00023172"/>
    </source>
</evidence>
<proteinExistence type="inferred from homology"/>
<feature type="domain" description="Tyr recombinase" evidence="7">
    <location>
        <begin position="98"/>
        <end position="272"/>
    </location>
</feature>
<keyword evidence="5" id="KW-0233">DNA recombination</keyword>
<evidence type="ECO:0000259" key="8">
    <source>
        <dbReference type="PROSITE" id="PS51900"/>
    </source>
</evidence>
<dbReference type="GO" id="GO:0006310">
    <property type="term" value="P:DNA recombination"/>
    <property type="evidence" value="ECO:0007669"/>
    <property type="project" value="UniProtKB-KW"/>
</dbReference>
<dbReference type="PROSITE" id="PS51900">
    <property type="entry name" value="CB"/>
    <property type="match status" value="1"/>
</dbReference>
<dbReference type="AlphaFoldDB" id="A0A285PSW4"/>
<evidence type="ECO:0000256" key="2">
    <source>
        <dbReference type="ARBA" id="ARBA00008857"/>
    </source>
</evidence>
<dbReference type="InterPro" id="IPR011010">
    <property type="entry name" value="DNA_brk_join_enz"/>
</dbReference>
<evidence type="ECO:0000256" key="6">
    <source>
        <dbReference type="PROSITE-ProRule" id="PRU01248"/>
    </source>
</evidence>
<dbReference type="InterPro" id="IPR013762">
    <property type="entry name" value="Integrase-like_cat_sf"/>
</dbReference>
<reference evidence="10" key="1">
    <citation type="submission" date="2017-09" db="EMBL/GenBank/DDBJ databases">
        <authorList>
            <person name="Shetty A S."/>
        </authorList>
    </citation>
    <scope>NUCLEOTIDE SEQUENCE [LARGE SCALE GENOMIC DNA]</scope>
</reference>
<evidence type="ECO:0000256" key="4">
    <source>
        <dbReference type="ARBA" id="ARBA00023125"/>
    </source>
</evidence>
<dbReference type="KEGG" id="ehl:EHLA_1593"/>
<comment type="similarity">
    <text evidence="2">Belongs to the 'phage' integrase family.</text>
</comment>
<accession>A0A285PSW4</accession>
<gene>
    <name evidence="9" type="ORF">EHLA_1593</name>
</gene>
<evidence type="ECO:0000313" key="9">
    <source>
        <dbReference type="EMBL" id="SOB72312.1"/>
    </source>
</evidence>
<dbReference type="EMBL" id="LT907978">
    <property type="protein sequence ID" value="SOB72312.1"/>
    <property type="molecule type" value="Genomic_DNA"/>
</dbReference>
<protein>
    <submittedName>
        <fullName evidence="9">Integrase, catalytic domain</fullName>
    </submittedName>
</protein>
<dbReference type="Gene3D" id="1.10.150.130">
    <property type="match status" value="1"/>
</dbReference>
<dbReference type="InterPro" id="IPR010998">
    <property type="entry name" value="Integrase_recombinase_N"/>
</dbReference>
<keyword evidence="3" id="KW-0229">DNA integration</keyword>
<dbReference type="SUPFAM" id="SSF56349">
    <property type="entry name" value="DNA breaking-rejoining enzymes"/>
    <property type="match status" value="1"/>
</dbReference>
<dbReference type="GO" id="GO:0015074">
    <property type="term" value="P:DNA integration"/>
    <property type="evidence" value="ECO:0007669"/>
    <property type="project" value="UniProtKB-KW"/>
</dbReference>
<keyword evidence="4 6" id="KW-0238">DNA-binding</keyword>
<dbReference type="InterPro" id="IPR044068">
    <property type="entry name" value="CB"/>
</dbReference>
<dbReference type="Pfam" id="PF00589">
    <property type="entry name" value="Phage_integrase"/>
    <property type="match status" value="1"/>
</dbReference>
<dbReference type="InterPro" id="IPR050090">
    <property type="entry name" value="Tyrosine_recombinase_XerCD"/>
</dbReference>
<evidence type="ECO:0000259" key="7">
    <source>
        <dbReference type="PROSITE" id="PS51898"/>
    </source>
</evidence>
<comment type="function">
    <text evidence="1">Site-specific tyrosine recombinase, which acts by catalyzing the cutting and rejoining of the recombining DNA molecules.</text>
</comment>
<keyword evidence="10" id="KW-1185">Reference proteome</keyword>
<dbReference type="Gene3D" id="1.10.443.10">
    <property type="entry name" value="Intergrase catalytic core"/>
    <property type="match status" value="1"/>
</dbReference>
<dbReference type="PANTHER" id="PTHR30349:SF41">
    <property type="entry name" value="INTEGRASE_RECOMBINASE PROTEIN MJ0367-RELATED"/>
    <property type="match status" value="1"/>
</dbReference>